<sequence>MDNKVWFEAAKSGDLTKIKEMIQKGININVKDEEKNTSLIIAAREGQLEIVKFLIGVNYKEVFDLILEWNRTNHNLSEQYIKQWENCWKSVNINEVNKNGETALILATKGQFCEIVKVLINAGADVNAVTNYTYHVNYTEGGNSALIIAVKNGNVNLSRWLIEAKADVNVMDNYGDTPLIIAAKYRYLNIVKLLIDAGAESSLMNRYGQTIWSFAEKKDNKGILSLLERARDKNK</sequence>
<evidence type="ECO:0000313" key="4">
    <source>
        <dbReference type="EMBL" id="ORX83130.1"/>
    </source>
</evidence>
<dbReference type="AlphaFoldDB" id="A0A1Y1XBJ1"/>
<evidence type="ECO:0000256" key="2">
    <source>
        <dbReference type="ARBA" id="ARBA00023043"/>
    </source>
</evidence>
<dbReference type="PANTHER" id="PTHR24171">
    <property type="entry name" value="ANKYRIN REPEAT DOMAIN-CONTAINING PROTEIN 39-RELATED"/>
    <property type="match status" value="1"/>
</dbReference>
<feature type="repeat" description="ANK" evidence="3">
    <location>
        <begin position="174"/>
        <end position="206"/>
    </location>
</feature>
<keyword evidence="2 3" id="KW-0040">ANK repeat</keyword>
<organism evidence="4 5">
    <name type="scientific">Anaeromyces robustus</name>
    <dbReference type="NCBI Taxonomy" id="1754192"/>
    <lineage>
        <taxon>Eukaryota</taxon>
        <taxon>Fungi</taxon>
        <taxon>Fungi incertae sedis</taxon>
        <taxon>Chytridiomycota</taxon>
        <taxon>Chytridiomycota incertae sedis</taxon>
        <taxon>Neocallimastigomycetes</taxon>
        <taxon>Neocallimastigales</taxon>
        <taxon>Neocallimastigaceae</taxon>
        <taxon>Anaeromyces</taxon>
    </lineage>
</organism>
<dbReference type="EMBL" id="MCFG01000079">
    <property type="protein sequence ID" value="ORX83130.1"/>
    <property type="molecule type" value="Genomic_DNA"/>
</dbReference>
<reference evidence="4 5" key="2">
    <citation type="submission" date="2016-08" db="EMBL/GenBank/DDBJ databases">
        <title>Pervasive Adenine N6-methylation of Active Genes in Fungi.</title>
        <authorList>
            <consortium name="DOE Joint Genome Institute"/>
            <person name="Mondo S.J."/>
            <person name="Dannebaum R.O."/>
            <person name="Kuo R.C."/>
            <person name="Labutti K."/>
            <person name="Haridas S."/>
            <person name="Kuo A."/>
            <person name="Salamov A."/>
            <person name="Ahrendt S.R."/>
            <person name="Lipzen A."/>
            <person name="Sullivan W."/>
            <person name="Andreopoulos W.B."/>
            <person name="Clum A."/>
            <person name="Lindquist E."/>
            <person name="Daum C."/>
            <person name="Ramamoorthy G.K."/>
            <person name="Gryganskyi A."/>
            <person name="Culley D."/>
            <person name="Magnuson J.K."/>
            <person name="James T.Y."/>
            <person name="O'Malley M.A."/>
            <person name="Stajich J.E."/>
            <person name="Spatafora J.W."/>
            <person name="Visel A."/>
            <person name="Grigoriev I.V."/>
        </authorList>
    </citation>
    <scope>NUCLEOTIDE SEQUENCE [LARGE SCALE GENOMIC DNA]</scope>
    <source>
        <strain evidence="4 5">S4</strain>
    </source>
</reference>
<dbReference type="PROSITE" id="PS50088">
    <property type="entry name" value="ANK_REPEAT"/>
    <property type="match status" value="3"/>
</dbReference>
<accession>A0A1Y1XBJ1</accession>
<dbReference type="Proteomes" id="UP000193944">
    <property type="component" value="Unassembled WGS sequence"/>
</dbReference>
<name>A0A1Y1XBJ1_9FUNG</name>
<reference evidence="4 5" key="1">
    <citation type="submission" date="2016-08" db="EMBL/GenBank/DDBJ databases">
        <title>A Parts List for Fungal Cellulosomes Revealed by Comparative Genomics.</title>
        <authorList>
            <consortium name="DOE Joint Genome Institute"/>
            <person name="Haitjema C.H."/>
            <person name="Gilmore S.P."/>
            <person name="Henske J.K."/>
            <person name="Solomon K.V."/>
            <person name="De Groot R."/>
            <person name="Kuo A."/>
            <person name="Mondo S.J."/>
            <person name="Salamov A.A."/>
            <person name="Labutti K."/>
            <person name="Zhao Z."/>
            <person name="Chiniquy J."/>
            <person name="Barry K."/>
            <person name="Brewer H.M."/>
            <person name="Purvine S.O."/>
            <person name="Wright A.T."/>
            <person name="Boxma B."/>
            <person name="Van Alen T."/>
            <person name="Hackstein J.H."/>
            <person name="Baker S.E."/>
            <person name="Grigoriev I.V."/>
            <person name="O'Malley M.A."/>
        </authorList>
    </citation>
    <scope>NUCLEOTIDE SEQUENCE [LARGE SCALE GENOMIC DNA]</scope>
    <source>
        <strain evidence="4 5">S4</strain>
    </source>
</reference>
<dbReference type="InterPro" id="IPR036770">
    <property type="entry name" value="Ankyrin_rpt-contain_sf"/>
</dbReference>
<keyword evidence="1" id="KW-0677">Repeat</keyword>
<dbReference type="PANTHER" id="PTHR24171:SF8">
    <property type="entry name" value="BRCA1-ASSOCIATED RING DOMAIN PROTEIN 1"/>
    <property type="match status" value="1"/>
</dbReference>
<keyword evidence="5" id="KW-1185">Reference proteome</keyword>
<dbReference type="Gene3D" id="1.25.40.20">
    <property type="entry name" value="Ankyrin repeat-containing domain"/>
    <property type="match status" value="2"/>
</dbReference>
<evidence type="ECO:0000256" key="3">
    <source>
        <dbReference type="PROSITE-ProRule" id="PRU00023"/>
    </source>
</evidence>
<proteinExistence type="predicted"/>
<evidence type="ECO:0000313" key="5">
    <source>
        <dbReference type="Proteomes" id="UP000193944"/>
    </source>
</evidence>
<evidence type="ECO:0000256" key="1">
    <source>
        <dbReference type="ARBA" id="ARBA00022737"/>
    </source>
</evidence>
<dbReference type="Pfam" id="PF12796">
    <property type="entry name" value="Ank_2"/>
    <property type="match status" value="2"/>
</dbReference>
<dbReference type="PRINTS" id="PR01415">
    <property type="entry name" value="ANKYRIN"/>
</dbReference>
<protein>
    <submittedName>
        <fullName evidence="4">Ankyrin</fullName>
    </submittedName>
</protein>
<dbReference type="SUPFAM" id="SSF48403">
    <property type="entry name" value="Ankyrin repeat"/>
    <property type="match status" value="1"/>
</dbReference>
<feature type="repeat" description="ANK" evidence="3">
    <location>
        <begin position="141"/>
        <end position="173"/>
    </location>
</feature>
<dbReference type="InterPro" id="IPR002110">
    <property type="entry name" value="Ankyrin_rpt"/>
</dbReference>
<dbReference type="OrthoDB" id="539213at2759"/>
<dbReference type="STRING" id="1754192.A0A1Y1XBJ1"/>
<comment type="caution">
    <text evidence="4">The sequence shown here is derived from an EMBL/GenBank/DDBJ whole genome shotgun (WGS) entry which is preliminary data.</text>
</comment>
<feature type="repeat" description="ANK" evidence="3">
    <location>
        <begin position="99"/>
        <end position="131"/>
    </location>
</feature>
<dbReference type="SMART" id="SM00248">
    <property type="entry name" value="ANK"/>
    <property type="match status" value="5"/>
</dbReference>
<dbReference type="PROSITE" id="PS50297">
    <property type="entry name" value="ANK_REP_REGION"/>
    <property type="match status" value="3"/>
</dbReference>
<gene>
    <name evidence="4" type="ORF">BCR32DRAFT_278285</name>
</gene>